<dbReference type="GO" id="GO:0004674">
    <property type="term" value="F:protein serine/threonine kinase activity"/>
    <property type="evidence" value="ECO:0007669"/>
    <property type="project" value="UniProtKB-KW"/>
</dbReference>
<dbReference type="PROSITE" id="PS00108">
    <property type="entry name" value="PROTEIN_KINASE_ST"/>
    <property type="match status" value="1"/>
</dbReference>
<keyword evidence="1" id="KW-0723">Serine/threonine-protein kinase</keyword>
<dbReference type="EMBL" id="NHYE01001295">
    <property type="protein sequence ID" value="PPQ97073.1"/>
    <property type="molecule type" value="Genomic_DNA"/>
</dbReference>
<keyword evidence="4" id="KW-0418">Kinase</keyword>
<keyword evidence="3" id="KW-0547">Nucleotide-binding</keyword>
<dbReference type="STRING" id="231916.A0A409Y279"/>
<feature type="domain" description="Protein kinase" evidence="6">
    <location>
        <begin position="30"/>
        <end position="311"/>
    </location>
</feature>
<dbReference type="GO" id="GO:0005524">
    <property type="term" value="F:ATP binding"/>
    <property type="evidence" value="ECO:0007669"/>
    <property type="project" value="UniProtKB-KW"/>
</dbReference>
<dbReference type="Gene3D" id="3.30.200.20">
    <property type="entry name" value="Phosphorylase Kinase, domain 1"/>
    <property type="match status" value="1"/>
</dbReference>
<evidence type="ECO:0000256" key="4">
    <source>
        <dbReference type="ARBA" id="ARBA00022777"/>
    </source>
</evidence>
<dbReference type="InterPro" id="IPR051175">
    <property type="entry name" value="CLK_kinases"/>
</dbReference>
<keyword evidence="2" id="KW-0808">Transferase</keyword>
<dbReference type="InParanoid" id="A0A409Y279"/>
<evidence type="ECO:0000256" key="5">
    <source>
        <dbReference type="ARBA" id="ARBA00022840"/>
    </source>
</evidence>
<name>A0A409Y279_9AGAR</name>
<dbReference type="InterPro" id="IPR011009">
    <property type="entry name" value="Kinase-like_dom_sf"/>
</dbReference>
<evidence type="ECO:0000313" key="8">
    <source>
        <dbReference type="Proteomes" id="UP000284706"/>
    </source>
</evidence>
<dbReference type="OrthoDB" id="1668230at2759"/>
<keyword evidence="8" id="KW-1185">Reference proteome</keyword>
<dbReference type="Pfam" id="PF00069">
    <property type="entry name" value="Pkinase"/>
    <property type="match status" value="1"/>
</dbReference>
<sequence length="320" mass="35545">MVNLKTEKEIVPETPPPTLKVSGGDTIGQFTLTSPIAGGTSGEVWKARDRKGSEVVAVKFITRSNDGTATKRATLVANLIKEFASESIRFLCLPQQTAVFKGHECIISDLMALDIRVLLQTPRMHPLPAEHCSSMVWQVLSGLYYLHALCVIHGDIKPENILLVSKMTVEIRVLTADGTFENKEVLKSPEVKIADLDDCKLPRQKDYLPMGTPGYIAPEIMEDAEADVTDKADIFALGCLAYELHTTHMLFPEQKAAFQDGAEDETPDVLDFNAKWARIEDPDTLAFVKRAVAPKEKKRPNADQLLKHRYFSALANIERD</sequence>
<dbReference type="Gene3D" id="1.10.510.10">
    <property type="entry name" value="Transferase(Phosphotransferase) domain 1"/>
    <property type="match status" value="1"/>
</dbReference>
<keyword evidence="5" id="KW-0067">ATP-binding</keyword>
<evidence type="ECO:0000256" key="1">
    <source>
        <dbReference type="ARBA" id="ARBA00022527"/>
    </source>
</evidence>
<dbReference type="Proteomes" id="UP000284706">
    <property type="component" value="Unassembled WGS sequence"/>
</dbReference>
<evidence type="ECO:0000313" key="7">
    <source>
        <dbReference type="EMBL" id="PPQ97073.1"/>
    </source>
</evidence>
<protein>
    <recommendedName>
        <fullName evidence="6">Protein kinase domain-containing protein</fullName>
    </recommendedName>
</protein>
<dbReference type="PANTHER" id="PTHR45646">
    <property type="entry name" value="SERINE/THREONINE-PROTEIN KINASE DOA-RELATED"/>
    <property type="match status" value="1"/>
</dbReference>
<evidence type="ECO:0000259" key="6">
    <source>
        <dbReference type="PROSITE" id="PS50011"/>
    </source>
</evidence>
<dbReference type="SMART" id="SM00220">
    <property type="entry name" value="S_TKc"/>
    <property type="match status" value="1"/>
</dbReference>
<comment type="caution">
    <text evidence="7">The sequence shown here is derived from an EMBL/GenBank/DDBJ whole genome shotgun (WGS) entry which is preliminary data.</text>
</comment>
<reference evidence="7 8" key="1">
    <citation type="journal article" date="2018" name="Evol. Lett.">
        <title>Horizontal gene cluster transfer increased hallucinogenic mushroom diversity.</title>
        <authorList>
            <person name="Reynolds H.T."/>
            <person name="Vijayakumar V."/>
            <person name="Gluck-Thaler E."/>
            <person name="Korotkin H.B."/>
            <person name="Matheny P.B."/>
            <person name="Slot J.C."/>
        </authorList>
    </citation>
    <scope>NUCLEOTIDE SEQUENCE [LARGE SCALE GENOMIC DNA]</scope>
    <source>
        <strain evidence="7 8">SRW20</strain>
    </source>
</reference>
<dbReference type="GO" id="GO:0043484">
    <property type="term" value="P:regulation of RNA splicing"/>
    <property type="evidence" value="ECO:0007669"/>
    <property type="project" value="TreeGrafter"/>
</dbReference>
<dbReference type="InterPro" id="IPR000719">
    <property type="entry name" value="Prot_kinase_dom"/>
</dbReference>
<dbReference type="PANTHER" id="PTHR45646:SF11">
    <property type="entry name" value="SERINE_THREONINE-PROTEIN KINASE DOA"/>
    <property type="match status" value="1"/>
</dbReference>
<proteinExistence type="predicted"/>
<dbReference type="InterPro" id="IPR008271">
    <property type="entry name" value="Ser/Thr_kinase_AS"/>
</dbReference>
<organism evidence="7 8">
    <name type="scientific">Gymnopilus dilepis</name>
    <dbReference type="NCBI Taxonomy" id="231916"/>
    <lineage>
        <taxon>Eukaryota</taxon>
        <taxon>Fungi</taxon>
        <taxon>Dikarya</taxon>
        <taxon>Basidiomycota</taxon>
        <taxon>Agaricomycotina</taxon>
        <taxon>Agaricomycetes</taxon>
        <taxon>Agaricomycetidae</taxon>
        <taxon>Agaricales</taxon>
        <taxon>Agaricineae</taxon>
        <taxon>Hymenogastraceae</taxon>
        <taxon>Gymnopilus</taxon>
    </lineage>
</organism>
<evidence type="ECO:0000256" key="3">
    <source>
        <dbReference type="ARBA" id="ARBA00022741"/>
    </source>
</evidence>
<dbReference type="GO" id="GO:0005634">
    <property type="term" value="C:nucleus"/>
    <property type="evidence" value="ECO:0007669"/>
    <property type="project" value="TreeGrafter"/>
</dbReference>
<dbReference type="PROSITE" id="PS50011">
    <property type="entry name" value="PROTEIN_KINASE_DOM"/>
    <property type="match status" value="1"/>
</dbReference>
<dbReference type="SUPFAM" id="SSF56112">
    <property type="entry name" value="Protein kinase-like (PK-like)"/>
    <property type="match status" value="1"/>
</dbReference>
<dbReference type="AlphaFoldDB" id="A0A409Y279"/>
<gene>
    <name evidence="7" type="ORF">CVT26_001255</name>
</gene>
<evidence type="ECO:0000256" key="2">
    <source>
        <dbReference type="ARBA" id="ARBA00022679"/>
    </source>
</evidence>
<accession>A0A409Y279</accession>